<keyword evidence="2 3" id="KW-1005">Bacterial flagellum biogenesis</keyword>
<dbReference type="EMBL" id="JACXSI010000034">
    <property type="protein sequence ID" value="MBD3109440.1"/>
    <property type="molecule type" value="Genomic_DNA"/>
</dbReference>
<gene>
    <name evidence="4" type="primary">flgD</name>
    <name evidence="4" type="ORF">IEO70_13915</name>
</gene>
<comment type="function">
    <text evidence="3">Required for flagellar hook formation. May act as a scaffolding protein.</text>
</comment>
<evidence type="ECO:0000313" key="5">
    <source>
        <dbReference type="Proteomes" id="UP000602076"/>
    </source>
</evidence>
<dbReference type="Proteomes" id="UP000602076">
    <property type="component" value="Unassembled WGS sequence"/>
</dbReference>
<dbReference type="InterPro" id="IPR005648">
    <property type="entry name" value="FlgD"/>
</dbReference>
<evidence type="ECO:0000313" key="4">
    <source>
        <dbReference type="EMBL" id="MBD3109440.1"/>
    </source>
</evidence>
<comment type="caution">
    <text evidence="4">The sequence shown here is derived from an EMBL/GenBank/DDBJ whole genome shotgun (WGS) entry which is preliminary data.</text>
</comment>
<proteinExistence type="inferred from homology"/>
<protein>
    <recommendedName>
        <fullName evidence="3">Basal-body rod modification protein FlgD</fullName>
    </recommendedName>
</protein>
<name>A0A927D0X8_9BACI</name>
<keyword evidence="4" id="KW-0966">Cell projection</keyword>
<dbReference type="AlphaFoldDB" id="A0A927D0X8"/>
<keyword evidence="4" id="KW-0969">Cilium</keyword>
<evidence type="ECO:0000256" key="2">
    <source>
        <dbReference type="ARBA" id="ARBA00022795"/>
    </source>
</evidence>
<organism evidence="4 5">
    <name type="scientific">Peribacillus faecalis</name>
    <dbReference type="NCBI Taxonomy" id="2772559"/>
    <lineage>
        <taxon>Bacteria</taxon>
        <taxon>Bacillati</taxon>
        <taxon>Bacillota</taxon>
        <taxon>Bacilli</taxon>
        <taxon>Bacillales</taxon>
        <taxon>Bacillaceae</taxon>
        <taxon>Peribacillus</taxon>
    </lineage>
</organism>
<keyword evidence="4" id="KW-0282">Flagellum</keyword>
<evidence type="ECO:0000256" key="3">
    <source>
        <dbReference type="RuleBase" id="RU362076"/>
    </source>
</evidence>
<accession>A0A927D0X8</accession>
<evidence type="ECO:0000256" key="1">
    <source>
        <dbReference type="ARBA" id="ARBA00010577"/>
    </source>
</evidence>
<sequence length="228" mass="25128">MTSIDSSLYLSAYQQKQAQSTNSNDYLGKDAFLKILMAQLQNQDPMNPMEDKDFIAQMAQFSSLEQMTNMVTSFEKLANSQAQSQMIAYSDFAGKTVKWDMLVGSVDGKHSETLSGKGVIEKVQFKNSSVEFVLNDGTVLKPENISEVLSINASQSSSQSSESKAPSYDQDLVQASSLIGKTVSWNHNGQEKMAIVNAVSIKNGKIEFEINDDLQTRLTADQLLKVSQ</sequence>
<dbReference type="Pfam" id="PF03963">
    <property type="entry name" value="FlgD"/>
    <property type="match status" value="1"/>
</dbReference>
<keyword evidence="5" id="KW-1185">Reference proteome</keyword>
<comment type="similarity">
    <text evidence="1 3">Belongs to the FlgD family.</text>
</comment>
<reference evidence="4" key="1">
    <citation type="submission" date="2020-09" db="EMBL/GenBank/DDBJ databases">
        <title>Bacillus faecalis sp. nov., a moderately halophilic bacterium isolated from cow faeces.</title>
        <authorList>
            <person name="Jiang L."/>
            <person name="Lee J."/>
        </authorList>
    </citation>
    <scope>NUCLEOTIDE SEQUENCE</scope>
    <source>
        <strain evidence="4">AGMB 02131</strain>
    </source>
</reference>
<dbReference type="GO" id="GO:0044781">
    <property type="term" value="P:bacterial-type flagellum organization"/>
    <property type="evidence" value="ECO:0007669"/>
    <property type="project" value="UniProtKB-UniRule"/>
</dbReference>
<dbReference type="NCBIfam" id="NF007197">
    <property type="entry name" value="PRK09618.1"/>
    <property type="match status" value="1"/>
</dbReference>
<dbReference type="RefSeq" id="WP_190998972.1">
    <property type="nucleotide sequence ID" value="NZ_JACXSI010000034.1"/>
</dbReference>